<accession>A0A7X3ILP4</accession>
<gene>
    <name evidence="4" type="ORF">GRF59_19125</name>
</gene>
<proteinExistence type="predicted"/>
<keyword evidence="2" id="KW-0479">Metal-binding</keyword>
<name>A0A7X3ILP4_9BACL</name>
<dbReference type="Pfam" id="PF15617">
    <property type="entry name" value="C-C_Bond_Lyase"/>
    <property type="match status" value="1"/>
</dbReference>
<dbReference type="GO" id="GO:0000287">
    <property type="term" value="F:magnesium ion binding"/>
    <property type="evidence" value="ECO:0007669"/>
    <property type="project" value="TreeGrafter"/>
</dbReference>
<evidence type="ECO:0000256" key="1">
    <source>
        <dbReference type="ARBA" id="ARBA00001946"/>
    </source>
</evidence>
<sequence>MRYFNYLSSEEEKDIFHSSPISFSHTSDKELLSHAVGAALYMPATRQDIADQMITEKFEGLVSVVLDLEDAVGDDQVDKAEESLQVQLRSIHSCLKSGMVTEQTIPLIFIRVRSPEQMKRVIDLLGEAVQCVTGFVLPKFSLHNGQRYLEIVDAYNGVRSPHSPLLYVMPILESSEVIYREYRTQTLMNIRALLDEYRDCILNVRIGATDFSSLFGLRRSPDMTIYDIGVIRDCITDIINIFGRAEDQYVISGPVWEYFKSDRVLKSQLRQTPFEESAGRNGRRLRMHYINKYVDGLIREVAMDKENGMIGKTIIHPSHILPVQSMYAVTHEEFMDATHILSKNNGLLGVFKSQYANKMNEIKPHLNWAKRILIRSKIYGVLNENRNFTTLLVRKNGQEQHEVVSYTGQFDR</sequence>
<comment type="caution">
    <text evidence="4">The sequence shown here is derived from an EMBL/GenBank/DDBJ whole genome shotgun (WGS) entry which is preliminary data.</text>
</comment>
<organism evidence="4 5">
    <name type="scientific">Paenibacillus dendrobii</name>
    <dbReference type="NCBI Taxonomy" id="2691084"/>
    <lineage>
        <taxon>Bacteria</taxon>
        <taxon>Bacillati</taxon>
        <taxon>Bacillota</taxon>
        <taxon>Bacilli</taxon>
        <taxon>Bacillales</taxon>
        <taxon>Paenibacillaceae</taxon>
        <taxon>Paenibacillus</taxon>
    </lineage>
</organism>
<dbReference type="PANTHER" id="PTHR32308">
    <property type="entry name" value="LYASE BETA SUBUNIT, PUTATIVE (AFU_ORTHOLOGUE AFUA_4G13030)-RELATED"/>
    <property type="match status" value="1"/>
</dbReference>
<dbReference type="PANTHER" id="PTHR32308:SF10">
    <property type="entry name" value="CITRATE LYASE SUBUNIT BETA"/>
    <property type="match status" value="1"/>
</dbReference>
<dbReference type="GO" id="GO:0016829">
    <property type="term" value="F:lyase activity"/>
    <property type="evidence" value="ECO:0007669"/>
    <property type="project" value="UniProtKB-KW"/>
</dbReference>
<protein>
    <submittedName>
        <fullName evidence="4">Citrate lyase subunit beta</fullName>
    </submittedName>
</protein>
<dbReference type="EMBL" id="WUBI01000003">
    <property type="protein sequence ID" value="MWV45731.1"/>
    <property type="molecule type" value="Genomic_DNA"/>
</dbReference>
<dbReference type="AlphaFoldDB" id="A0A7X3ILP4"/>
<evidence type="ECO:0000256" key="3">
    <source>
        <dbReference type="ARBA" id="ARBA00022842"/>
    </source>
</evidence>
<evidence type="ECO:0000256" key="2">
    <source>
        <dbReference type="ARBA" id="ARBA00022723"/>
    </source>
</evidence>
<dbReference type="InterPro" id="IPR015813">
    <property type="entry name" value="Pyrv/PenolPyrv_kinase-like_dom"/>
</dbReference>
<dbReference type="SUPFAM" id="SSF51621">
    <property type="entry name" value="Phosphoenolpyruvate/pyruvate domain"/>
    <property type="match status" value="1"/>
</dbReference>
<dbReference type="RefSeq" id="WP_160499330.1">
    <property type="nucleotide sequence ID" value="NZ_WUBI01000003.1"/>
</dbReference>
<evidence type="ECO:0000313" key="5">
    <source>
        <dbReference type="Proteomes" id="UP000460318"/>
    </source>
</evidence>
<dbReference type="GO" id="GO:0006107">
    <property type="term" value="P:oxaloacetate metabolic process"/>
    <property type="evidence" value="ECO:0007669"/>
    <property type="project" value="TreeGrafter"/>
</dbReference>
<dbReference type="Gene3D" id="3.20.20.60">
    <property type="entry name" value="Phosphoenolpyruvate-binding domains"/>
    <property type="match status" value="2"/>
</dbReference>
<keyword evidence="4" id="KW-0456">Lyase</keyword>
<keyword evidence="3" id="KW-0460">Magnesium</keyword>
<dbReference type="InterPro" id="IPR039480">
    <property type="entry name" value="C-C_Bond_Lyase-like"/>
</dbReference>
<dbReference type="Proteomes" id="UP000460318">
    <property type="component" value="Unassembled WGS sequence"/>
</dbReference>
<comment type="cofactor">
    <cofactor evidence="1">
        <name>Mg(2+)</name>
        <dbReference type="ChEBI" id="CHEBI:18420"/>
    </cofactor>
</comment>
<keyword evidence="5" id="KW-1185">Reference proteome</keyword>
<reference evidence="4 5" key="1">
    <citation type="submission" date="2019-12" db="EMBL/GenBank/DDBJ databases">
        <title>Paenibacillus sp. nov., an endophytic bacterium isolated from the stem of Dendrobium.</title>
        <authorList>
            <person name="Zhao R."/>
        </authorList>
    </citation>
    <scope>NUCLEOTIDE SEQUENCE [LARGE SCALE GENOMIC DNA]</scope>
    <source>
        <strain evidence="4 5">HJL G12</strain>
    </source>
</reference>
<dbReference type="InterPro" id="IPR040442">
    <property type="entry name" value="Pyrv_kinase-like_dom_sf"/>
</dbReference>
<evidence type="ECO:0000313" key="4">
    <source>
        <dbReference type="EMBL" id="MWV45731.1"/>
    </source>
</evidence>